<name>A0A143BGH1_9BACT</name>
<dbReference type="AlphaFoldDB" id="A0A143BGH1"/>
<reference evidence="3 4" key="1">
    <citation type="journal article" date="2014" name="Proc. Natl. Acad. Sci. U.S.A.">
        <title>Functional type 2 photosynthetic reaction centers found in the rare bacterial phylum Gemmatimonadetes.</title>
        <authorList>
            <person name="Zeng Y."/>
            <person name="Feng F."/>
            <person name="Medova H."/>
            <person name="Dean J."/>
            <person name="Koblizek M."/>
        </authorList>
    </citation>
    <scope>NUCLEOTIDE SEQUENCE [LARGE SCALE GENOMIC DNA]</scope>
    <source>
        <strain evidence="3 4">AP64</strain>
    </source>
</reference>
<evidence type="ECO:0008006" key="5">
    <source>
        <dbReference type="Google" id="ProtNLM"/>
    </source>
</evidence>
<proteinExistence type="predicted"/>
<accession>A0A143BGH1</accession>
<evidence type="ECO:0000256" key="2">
    <source>
        <dbReference type="SAM" id="SignalP"/>
    </source>
</evidence>
<gene>
    <name evidence="3" type="ORF">GEMMAAP_00270</name>
</gene>
<feature type="signal peptide" evidence="2">
    <location>
        <begin position="1"/>
        <end position="21"/>
    </location>
</feature>
<sequence>MMVRAVAGVAVALWLSAPVLGAQTAAPLRQLLQDASLRNRLPDSLISYKANVETEIAILLRREEGVEAVGAIEQVASRLRWNRAGGYEQRVQGYRAQQLGGNVSMLTLFQTGWINPVLYGNRLRVRPRSSNSRGQAAAVSRNRDGSDTLPAVHPLATDRDAYYTYSGGDTIVTMRAGDRVIPIAHVRVQPRPDVKGKVILFDGEMDLDASRGTLVRLRGHFLRTGASRSSLGSTLADAVAYVEYENGERNGQYWLPATQRIELQANSPLLGDGRAVIRIVSRFANMEVNDTVLDAATLAKADSLRALARRPLTYASTDSLNRFSAWRYTIGASTNGMHADDFQDIAPDRWRTTGPPRFDLSAPRPADVMHFNRVEGLFTGVGGKFALRDLAPGVVVRANAGYAWAEQTVRGRVAIERTRGPWSLELRGGRSMDITNDFRAPLDSGNTFAALSSLDSYDYVSRNFTALSAVRRIGARRWILRADVGYGDDRYRAAQYVRGPFGGDLYRANHGVDEGSYMRSAAVVEWHPDLNAESLKPGLGARVAYERGDGTLSWQRTEARLSGRRPVGPFMLLARGDVGMVTGSRIPSQQLFELGKYQNLPSYEDKQFAGSRAAALRASLQYTSKFLRNPIRVGQFWLPAVAPGLSVGAQSGWADAPTNAARASVDRLTVIDPTLLALWAPVATPTGRVRASVTAGFRFFGNALFVGATRPVDQSAKWRTLVGLGQQW</sequence>
<dbReference type="eggNOG" id="ENOG5033R5C">
    <property type="taxonomic scope" value="Bacteria"/>
</dbReference>
<organism evidence="3 4">
    <name type="scientific">Gemmatimonas phototrophica</name>
    <dbReference type="NCBI Taxonomy" id="1379270"/>
    <lineage>
        <taxon>Bacteria</taxon>
        <taxon>Pseudomonadati</taxon>
        <taxon>Gemmatimonadota</taxon>
        <taxon>Gemmatimonadia</taxon>
        <taxon>Gemmatimonadales</taxon>
        <taxon>Gemmatimonadaceae</taxon>
        <taxon>Gemmatimonas</taxon>
    </lineage>
</organism>
<keyword evidence="2" id="KW-0732">Signal</keyword>
<feature type="chain" id="PRO_5007506567" description="TonB-dependent receptor-like beta-barrel domain-containing protein" evidence="2">
    <location>
        <begin position="22"/>
        <end position="728"/>
    </location>
</feature>
<feature type="region of interest" description="Disordered" evidence="1">
    <location>
        <begin position="126"/>
        <end position="152"/>
    </location>
</feature>
<dbReference type="Proteomes" id="UP000076404">
    <property type="component" value="Chromosome"/>
</dbReference>
<protein>
    <recommendedName>
        <fullName evidence="5">TonB-dependent receptor-like beta-barrel domain-containing protein</fullName>
    </recommendedName>
</protein>
<keyword evidence="4" id="KW-1185">Reference proteome</keyword>
<dbReference type="KEGG" id="gph:GEMMAAP_00270"/>
<evidence type="ECO:0000313" key="4">
    <source>
        <dbReference type="Proteomes" id="UP000076404"/>
    </source>
</evidence>
<dbReference type="STRING" id="1379270.GEMMAAP_00270"/>
<evidence type="ECO:0000313" key="3">
    <source>
        <dbReference type="EMBL" id="AMW03701.1"/>
    </source>
</evidence>
<dbReference type="EMBL" id="CP011454">
    <property type="protein sequence ID" value="AMW03701.1"/>
    <property type="molecule type" value="Genomic_DNA"/>
</dbReference>
<evidence type="ECO:0000256" key="1">
    <source>
        <dbReference type="SAM" id="MobiDB-lite"/>
    </source>
</evidence>
<reference evidence="3 4" key="2">
    <citation type="journal article" date="2016" name="Environ. Microbiol. Rep.">
        <title>Metagenomic evidence for the presence of phototrophic Gemmatimonadetes bacteria in diverse environments.</title>
        <authorList>
            <person name="Zeng Y."/>
            <person name="Baumbach J."/>
            <person name="Barbosa E.G."/>
            <person name="Azevedo V."/>
            <person name="Zhang C."/>
            <person name="Koblizek M."/>
        </authorList>
    </citation>
    <scope>NUCLEOTIDE SEQUENCE [LARGE SCALE GENOMIC DNA]</scope>
    <source>
        <strain evidence="3 4">AP64</strain>
    </source>
</reference>